<dbReference type="AlphaFoldDB" id="A0A8S1J6S2"/>
<dbReference type="PANTHER" id="PTHR31280">
    <property type="entry name" value="PROTEIN UNC-13 HOMOLOG"/>
    <property type="match status" value="1"/>
</dbReference>
<organism evidence="1 2">
    <name type="scientific">Ostreobium quekettii</name>
    <dbReference type="NCBI Taxonomy" id="121088"/>
    <lineage>
        <taxon>Eukaryota</taxon>
        <taxon>Viridiplantae</taxon>
        <taxon>Chlorophyta</taxon>
        <taxon>core chlorophytes</taxon>
        <taxon>Ulvophyceae</taxon>
        <taxon>TCBD clade</taxon>
        <taxon>Bryopsidales</taxon>
        <taxon>Ostreobineae</taxon>
        <taxon>Ostreobiaceae</taxon>
        <taxon>Ostreobium</taxon>
    </lineage>
</organism>
<comment type="caution">
    <text evidence="1">The sequence shown here is derived from an EMBL/GenBank/DDBJ whole genome shotgun (WGS) entry which is preliminary data.</text>
</comment>
<dbReference type="Proteomes" id="UP000708148">
    <property type="component" value="Unassembled WGS sequence"/>
</dbReference>
<feature type="non-terminal residue" evidence="1">
    <location>
        <position position="211"/>
    </location>
</feature>
<accession>A0A8S1J6S2</accession>
<protein>
    <submittedName>
        <fullName evidence="1">Uncharacterized protein</fullName>
    </submittedName>
</protein>
<evidence type="ECO:0000313" key="1">
    <source>
        <dbReference type="EMBL" id="CAD7703367.1"/>
    </source>
</evidence>
<evidence type="ECO:0000313" key="2">
    <source>
        <dbReference type="Proteomes" id="UP000708148"/>
    </source>
</evidence>
<keyword evidence="2" id="KW-1185">Reference proteome</keyword>
<proteinExistence type="predicted"/>
<reference evidence="1" key="1">
    <citation type="submission" date="2020-12" db="EMBL/GenBank/DDBJ databases">
        <authorList>
            <person name="Iha C."/>
        </authorList>
    </citation>
    <scope>NUCLEOTIDE SEQUENCE</scope>
</reference>
<dbReference type="InterPro" id="IPR008528">
    <property type="entry name" value="unc-13_homologue"/>
</dbReference>
<name>A0A8S1J6S2_9CHLO</name>
<dbReference type="EMBL" id="CAJHUC010002186">
    <property type="protein sequence ID" value="CAD7703367.1"/>
    <property type="molecule type" value="Genomic_DNA"/>
</dbReference>
<dbReference type="PANTHER" id="PTHR31280:SF2">
    <property type="entry name" value="PROTEIN UNC-13 HOMOLOG"/>
    <property type="match status" value="1"/>
</dbReference>
<sequence length="211" mass="23775">MLVQLLKRARPEDFRAFEDFARWRDVLAHVLADNLGAPQDEGAWGGEAEGDKEALRVDNARLRGAVRRLQVPKQSHFEEQEYAEAAANLDAVAAKLARSCPTGWSFPWRLQTRIWRALLLTSFDYVRESASFDRKLRGCLAPVLGIGPGLHMACTAWVHFQRFVASGVSKDVAHVQHLLRQLREVAEASVLTSVEAEEQREQERRFAGEVA</sequence>
<gene>
    <name evidence="1" type="ORF">OSTQU699_LOCUS8725</name>
</gene>